<sequence length="254" mass="29093">MPTPLPLSGVVISKNEADRIGRCLQSMRSVCSEMLVLDCGSDDDTVAIARQAGARVEHQDWLGFAGQKNEAISRATQPWLLLLDADEWLADGAEQQLRELFASGRVEQADVWRLRRSNWFLGRRLHGYERTERLVRPDHRYLPMRVHERPDLAGKRVLDCDAIIEHNTARSLQAHRAKNDRYAQLWAEQRHADGKRCSALSPWTHAAAYWLKQYLLRGAWRDGRQGWQFHASHARAVVRKYRHLHALGKAGAPV</sequence>
<evidence type="ECO:0000259" key="2">
    <source>
        <dbReference type="Pfam" id="PF00535"/>
    </source>
</evidence>
<evidence type="ECO:0000256" key="1">
    <source>
        <dbReference type="ARBA" id="ARBA00038494"/>
    </source>
</evidence>
<keyword evidence="3" id="KW-0808">Transferase</keyword>
<dbReference type="EMBL" id="OCND01000005">
    <property type="protein sequence ID" value="SOD54799.1"/>
    <property type="molecule type" value="Genomic_DNA"/>
</dbReference>
<feature type="domain" description="Glycosyltransferase 2-like" evidence="2">
    <location>
        <begin position="10"/>
        <end position="118"/>
    </location>
</feature>
<dbReference type="RefSeq" id="WP_097122082.1">
    <property type="nucleotide sequence ID" value="NZ_OCND01000005.1"/>
</dbReference>
<gene>
    <name evidence="3" type="ORF">SAMN06296416_10560</name>
</gene>
<dbReference type="GO" id="GO:0016740">
    <property type="term" value="F:transferase activity"/>
    <property type="evidence" value="ECO:0007669"/>
    <property type="project" value="UniProtKB-KW"/>
</dbReference>
<comment type="similarity">
    <text evidence="1">Belongs to the glycosyltransferase 2 family. WaaE/KdtX subfamily.</text>
</comment>
<dbReference type="CDD" id="cd02511">
    <property type="entry name" value="Beta4Glucosyltransferase"/>
    <property type="match status" value="1"/>
</dbReference>
<name>A0A286D835_9GAMM</name>
<evidence type="ECO:0000313" key="3">
    <source>
        <dbReference type="EMBL" id="SOD54799.1"/>
    </source>
</evidence>
<dbReference type="InterPro" id="IPR001173">
    <property type="entry name" value="Glyco_trans_2-like"/>
</dbReference>
<proteinExistence type="inferred from homology"/>
<organism evidence="3 4">
    <name type="scientific">Pseudoxanthomonas wuyuanensis</name>
    <dbReference type="NCBI Taxonomy" id="1073196"/>
    <lineage>
        <taxon>Bacteria</taxon>
        <taxon>Pseudomonadati</taxon>
        <taxon>Pseudomonadota</taxon>
        <taxon>Gammaproteobacteria</taxon>
        <taxon>Lysobacterales</taxon>
        <taxon>Lysobacteraceae</taxon>
        <taxon>Pseudoxanthomonas</taxon>
    </lineage>
</organism>
<dbReference type="PANTHER" id="PTHR43630">
    <property type="entry name" value="POLY-BETA-1,6-N-ACETYL-D-GLUCOSAMINE SYNTHASE"/>
    <property type="match status" value="1"/>
</dbReference>
<dbReference type="PANTHER" id="PTHR43630:SF2">
    <property type="entry name" value="GLYCOSYLTRANSFERASE"/>
    <property type="match status" value="1"/>
</dbReference>
<evidence type="ECO:0000313" key="4">
    <source>
        <dbReference type="Proteomes" id="UP000219374"/>
    </source>
</evidence>
<keyword evidence="4" id="KW-1185">Reference proteome</keyword>
<reference evidence="3 4" key="1">
    <citation type="submission" date="2017-09" db="EMBL/GenBank/DDBJ databases">
        <authorList>
            <person name="Ehlers B."/>
            <person name="Leendertz F.H."/>
        </authorList>
    </citation>
    <scope>NUCLEOTIDE SEQUENCE [LARGE SCALE GENOMIC DNA]</scope>
    <source>
        <strain evidence="3 4">CGMCC 1.10978</strain>
    </source>
</reference>
<dbReference type="InterPro" id="IPR029044">
    <property type="entry name" value="Nucleotide-diphossugar_trans"/>
</dbReference>
<dbReference type="Proteomes" id="UP000219374">
    <property type="component" value="Unassembled WGS sequence"/>
</dbReference>
<dbReference type="Pfam" id="PF00535">
    <property type="entry name" value="Glycos_transf_2"/>
    <property type="match status" value="1"/>
</dbReference>
<dbReference type="OrthoDB" id="9815923at2"/>
<protein>
    <submittedName>
        <fullName evidence="3">(Heptosyl)LPS beta-1,4-glucosyltransferase</fullName>
    </submittedName>
</protein>
<accession>A0A286D835</accession>
<dbReference type="SUPFAM" id="SSF53448">
    <property type="entry name" value="Nucleotide-diphospho-sugar transferases"/>
    <property type="match status" value="1"/>
</dbReference>
<dbReference type="AlphaFoldDB" id="A0A286D835"/>
<dbReference type="Gene3D" id="3.90.550.10">
    <property type="entry name" value="Spore Coat Polysaccharide Biosynthesis Protein SpsA, Chain A"/>
    <property type="match status" value="1"/>
</dbReference>